<accession>A0A9P0H9U7</accession>
<organism evidence="1 2">
    <name type="scientific">Nezara viridula</name>
    <name type="common">Southern green stink bug</name>
    <name type="synonym">Cimex viridulus</name>
    <dbReference type="NCBI Taxonomy" id="85310"/>
    <lineage>
        <taxon>Eukaryota</taxon>
        <taxon>Metazoa</taxon>
        <taxon>Ecdysozoa</taxon>
        <taxon>Arthropoda</taxon>
        <taxon>Hexapoda</taxon>
        <taxon>Insecta</taxon>
        <taxon>Pterygota</taxon>
        <taxon>Neoptera</taxon>
        <taxon>Paraneoptera</taxon>
        <taxon>Hemiptera</taxon>
        <taxon>Heteroptera</taxon>
        <taxon>Panheteroptera</taxon>
        <taxon>Pentatomomorpha</taxon>
        <taxon>Pentatomoidea</taxon>
        <taxon>Pentatomidae</taxon>
        <taxon>Pentatominae</taxon>
        <taxon>Nezara</taxon>
    </lineage>
</organism>
<dbReference type="Proteomes" id="UP001152798">
    <property type="component" value="Chromosome 4"/>
</dbReference>
<proteinExistence type="predicted"/>
<name>A0A9P0H9U7_NEZVI</name>
<reference evidence="1" key="1">
    <citation type="submission" date="2022-01" db="EMBL/GenBank/DDBJ databases">
        <authorList>
            <person name="King R."/>
        </authorList>
    </citation>
    <scope>NUCLEOTIDE SEQUENCE</scope>
</reference>
<dbReference type="EMBL" id="OV725080">
    <property type="protein sequence ID" value="CAH1397926.1"/>
    <property type="molecule type" value="Genomic_DNA"/>
</dbReference>
<protein>
    <submittedName>
        <fullName evidence="1">Uncharacterized protein</fullName>
    </submittedName>
</protein>
<dbReference type="AlphaFoldDB" id="A0A9P0H9U7"/>
<sequence>MVLIREQTILYKLDSLSVGLKACWNYWKRLVGRRSVDSLQAATALALVQLILCHRVLPFKEFLKAQVSKKGPCTEEIINYDWKLIHKQVKLVAEFLLPEEHL</sequence>
<evidence type="ECO:0000313" key="2">
    <source>
        <dbReference type="Proteomes" id="UP001152798"/>
    </source>
</evidence>
<gene>
    <name evidence="1" type="ORF">NEZAVI_LOCUS7671</name>
</gene>
<dbReference type="OrthoDB" id="6622227at2759"/>
<evidence type="ECO:0000313" key="1">
    <source>
        <dbReference type="EMBL" id="CAH1397926.1"/>
    </source>
</evidence>
<keyword evidence="2" id="KW-1185">Reference proteome</keyword>